<dbReference type="GO" id="GO:0009451">
    <property type="term" value="P:RNA modification"/>
    <property type="evidence" value="ECO:0007669"/>
    <property type="project" value="InterPro"/>
</dbReference>
<gene>
    <name evidence="4" type="primary">PCMP-H48_2</name>
    <name evidence="4" type="ORF">g.113350</name>
</gene>
<dbReference type="Pfam" id="PF20431">
    <property type="entry name" value="E_motif"/>
    <property type="match status" value="1"/>
</dbReference>
<organism evidence="4">
    <name type="scientific">Anthurium amnicola</name>
    <dbReference type="NCBI Taxonomy" id="1678845"/>
    <lineage>
        <taxon>Eukaryota</taxon>
        <taxon>Viridiplantae</taxon>
        <taxon>Streptophyta</taxon>
        <taxon>Embryophyta</taxon>
        <taxon>Tracheophyta</taxon>
        <taxon>Spermatophyta</taxon>
        <taxon>Magnoliopsida</taxon>
        <taxon>Liliopsida</taxon>
        <taxon>Araceae</taxon>
        <taxon>Pothoideae</taxon>
        <taxon>Potheae</taxon>
        <taxon>Anthurium</taxon>
    </lineage>
</organism>
<sequence length="451" mass="49010">MAVGATRAPSWRMSTQKKNAAAEDAALRSYVRTLSHGRLPGKLAIISVLKASTPASAGAVHAHLVKAGLGADRFVASALIRFYSSAGRLASARKAFSGVCEEDVTLHTAMLGALVENGDAVGARVMFDDMLERDVVAWNGMLSGYVHCGLPEDALELFQEMQVSDSTPNEVTLVSVLSACSQLACLALGEWVHAYIGRVSDITVTPILINSMVNMYAKCGRLDAAFGLFLEQGPRNLESWNTMLSCFATHGCGTATLSLFSHMIKTAVMPDRISFLAVLMACAHASMVDHALRCFDCMQRVYDFVPLPEHYGCLVDVLSRGGHLQEAHALIKSMPFEPDGYAWGALLAGCCHYHNFEIGLEAANCLVELEPWEEGRYIALLHIYAMSGKREDFVKLRPEMVNLSILKLSGSSLIEVDGVVHKFVAGDRSHCQSKDIYMMVEDIGSNLGWNV</sequence>
<dbReference type="GO" id="GO:0003723">
    <property type="term" value="F:RNA binding"/>
    <property type="evidence" value="ECO:0007669"/>
    <property type="project" value="InterPro"/>
</dbReference>
<dbReference type="PROSITE" id="PS51375">
    <property type="entry name" value="PPR"/>
    <property type="match status" value="2"/>
</dbReference>
<dbReference type="FunFam" id="1.25.40.10:FF:000333">
    <property type="entry name" value="Pentatricopeptide repeat-containing protein"/>
    <property type="match status" value="1"/>
</dbReference>
<keyword evidence="2" id="KW-0677">Repeat</keyword>
<dbReference type="AlphaFoldDB" id="A0A1D1ZCK7"/>
<dbReference type="Pfam" id="PF20430">
    <property type="entry name" value="Eplus_motif"/>
    <property type="match status" value="1"/>
</dbReference>
<dbReference type="InterPro" id="IPR046848">
    <property type="entry name" value="E_motif"/>
</dbReference>
<dbReference type="InterPro" id="IPR046960">
    <property type="entry name" value="PPR_At4g14850-like_plant"/>
</dbReference>
<dbReference type="FunFam" id="1.25.40.10:FF:000090">
    <property type="entry name" value="Pentatricopeptide repeat-containing protein, chloroplastic"/>
    <property type="match status" value="1"/>
</dbReference>
<evidence type="ECO:0000256" key="2">
    <source>
        <dbReference type="ARBA" id="ARBA00022737"/>
    </source>
</evidence>
<dbReference type="Gene3D" id="1.25.40.10">
    <property type="entry name" value="Tetratricopeptide repeat domain"/>
    <property type="match status" value="2"/>
</dbReference>
<name>A0A1D1ZCK7_9ARAE</name>
<dbReference type="InterPro" id="IPR011990">
    <property type="entry name" value="TPR-like_helical_dom_sf"/>
</dbReference>
<accession>A0A1D1ZCK7</accession>
<dbReference type="NCBIfam" id="TIGR00756">
    <property type="entry name" value="PPR"/>
    <property type="match status" value="2"/>
</dbReference>
<dbReference type="PANTHER" id="PTHR47926:SF384">
    <property type="entry name" value="DYW DOMAIN-CONTAINING PROTEIN"/>
    <property type="match status" value="1"/>
</dbReference>
<proteinExistence type="inferred from homology"/>
<evidence type="ECO:0000313" key="4">
    <source>
        <dbReference type="EMBL" id="JAT64563.1"/>
    </source>
</evidence>
<protein>
    <submittedName>
        <fullName evidence="4">Pentatricopeptide repeat-containing protein At4g37380, chloroplastic</fullName>
    </submittedName>
</protein>
<dbReference type="InterPro" id="IPR002885">
    <property type="entry name" value="PPR_rpt"/>
</dbReference>
<dbReference type="PANTHER" id="PTHR47926">
    <property type="entry name" value="PENTATRICOPEPTIDE REPEAT-CONTAINING PROTEIN"/>
    <property type="match status" value="1"/>
</dbReference>
<dbReference type="InterPro" id="IPR046849">
    <property type="entry name" value="E2_motif"/>
</dbReference>
<feature type="repeat" description="PPR" evidence="3">
    <location>
        <begin position="134"/>
        <end position="168"/>
    </location>
</feature>
<dbReference type="Pfam" id="PF13041">
    <property type="entry name" value="PPR_2"/>
    <property type="match status" value="1"/>
</dbReference>
<feature type="repeat" description="PPR" evidence="3">
    <location>
        <begin position="236"/>
        <end position="270"/>
    </location>
</feature>
<dbReference type="EMBL" id="GDJX01003373">
    <property type="protein sequence ID" value="JAT64563.1"/>
    <property type="molecule type" value="Transcribed_RNA"/>
</dbReference>
<reference evidence="4" key="1">
    <citation type="submission" date="2015-07" db="EMBL/GenBank/DDBJ databases">
        <title>Transcriptome Assembly of Anthurium amnicola.</title>
        <authorList>
            <person name="Suzuki J."/>
        </authorList>
    </citation>
    <scope>NUCLEOTIDE SEQUENCE</scope>
</reference>
<comment type="similarity">
    <text evidence="1">Belongs to the PPR family. PCMP-H subfamily.</text>
</comment>
<evidence type="ECO:0000256" key="3">
    <source>
        <dbReference type="PROSITE-ProRule" id="PRU00708"/>
    </source>
</evidence>
<dbReference type="Pfam" id="PF01535">
    <property type="entry name" value="PPR"/>
    <property type="match status" value="4"/>
</dbReference>
<evidence type="ECO:0000256" key="1">
    <source>
        <dbReference type="ARBA" id="ARBA00006643"/>
    </source>
</evidence>